<dbReference type="Gene3D" id="3.80.10.10">
    <property type="entry name" value="Ribonuclease Inhibitor"/>
    <property type="match status" value="1"/>
</dbReference>
<proteinExistence type="predicted"/>
<keyword evidence="2" id="KW-1185">Reference proteome</keyword>
<dbReference type="SUPFAM" id="SSF52058">
    <property type="entry name" value="L domain-like"/>
    <property type="match status" value="1"/>
</dbReference>
<evidence type="ECO:0000259" key="1">
    <source>
        <dbReference type="PROSITE" id="PS50181"/>
    </source>
</evidence>
<accession>A0ABM0TH97</accession>
<dbReference type="CDD" id="cd22160">
    <property type="entry name" value="F-box_AtFBL13-like"/>
    <property type="match status" value="1"/>
</dbReference>
<dbReference type="InterPro" id="IPR001810">
    <property type="entry name" value="F-box_dom"/>
</dbReference>
<dbReference type="InterPro" id="IPR055411">
    <property type="entry name" value="LRR_FXL15/At3g58940/PEG3-like"/>
</dbReference>
<feature type="domain" description="F-box" evidence="1">
    <location>
        <begin position="20"/>
        <end position="73"/>
    </location>
</feature>
<dbReference type="PANTHER" id="PTHR31900">
    <property type="entry name" value="F-BOX/RNI SUPERFAMILY PROTEIN-RELATED"/>
    <property type="match status" value="1"/>
</dbReference>
<name>A0ABM0TH97_CAMSA</name>
<dbReference type="InterPro" id="IPR053781">
    <property type="entry name" value="F-box_AtFBL13-like"/>
</dbReference>
<gene>
    <name evidence="3" type="primary">LOC104711404</name>
</gene>
<dbReference type="InterPro" id="IPR050232">
    <property type="entry name" value="FBL13/AtMIF1-like"/>
</dbReference>
<dbReference type="PROSITE" id="PS50181">
    <property type="entry name" value="FBOX"/>
    <property type="match status" value="1"/>
</dbReference>
<dbReference type="InterPro" id="IPR032675">
    <property type="entry name" value="LRR_dom_sf"/>
</dbReference>
<dbReference type="Pfam" id="PF00646">
    <property type="entry name" value="F-box"/>
    <property type="match status" value="1"/>
</dbReference>
<dbReference type="InterPro" id="IPR036047">
    <property type="entry name" value="F-box-like_dom_sf"/>
</dbReference>
<dbReference type="SMART" id="SM00579">
    <property type="entry name" value="FBD"/>
    <property type="match status" value="1"/>
</dbReference>
<dbReference type="Pfam" id="PF24758">
    <property type="entry name" value="LRR_At5g56370"/>
    <property type="match status" value="1"/>
</dbReference>
<dbReference type="InterPro" id="IPR006566">
    <property type="entry name" value="FBD"/>
</dbReference>
<sequence>MEQECKIGGEGLRNRDVVNKNRISELPEALLLHILSSLPTKTVVATSVLSKSWRSLWTLVPNLKFNSEFYRSEHHRFSEIVFRSLLSHKAPVLESLHLVVVNKSEVLDVGIWVGIAFAHHVRKLVLDLHNQEEEFARLPSVLWSYSNTLETLELKDLFLLDIPSSVCMKSLRKLHLDYVWFEDEESISKLFRGCPSLEDLFVNRKSNLDVGTFTIAVPSLQRLVIEDYFAGEGDGGYVINAPCLKYLDISGLEWLEFCLIEKAPELVEAKIVDVSYIDNENILLSLTSVKRLTLHLSPFKIKYPTSIIFYQLVYLELGTLKRWNLLSLMLDSCPKLQTLKLIDRWWYARKDCPVGWEWSQRKCVPECLLFHLETFMWTKYDWQREDDKEVAIYILKNARLLKKAFISTEAINSKELEKLEKRREMLNQLATEVRDSMSCHLEFECATYSSYY</sequence>
<evidence type="ECO:0000313" key="2">
    <source>
        <dbReference type="Proteomes" id="UP000694864"/>
    </source>
</evidence>
<dbReference type="SMART" id="SM00256">
    <property type="entry name" value="FBOX"/>
    <property type="match status" value="1"/>
</dbReference>
<dbReference type="Pfam" id="PF08387">
    <property type="entry name" value="FBD"/>
    <property type="match status" value="1"/>
</dbReference>
<reference evidence="3" key="2">
    <citation type="submission" date="2025-08" db="UniProtKB">
        <authorList>
            <consortium name="RefSeq"/>
        </authorList>
    </citation>
    <scope>IDENTIFICATION</scope>
    <source>
        <tissue evidence="3">Leaf</tissue>
    </source>
</reference>
<protein>
    <submittedName>
        <fullName evidence="3">FBD-associated F-box protein At3g49020-like</fullName>
    </submittedName>
</protein>
<dbReference type="RefSeq" id="XP_010426407.1">
    <property type="nucleotide sequence ID" value="XM_010428105.2"/>
</dbReference>
<organism evidence="2 3">
    <name type="scientific">Camelina sativa</name>
    <name type="common">False flax</name>
    <name type="synonym">Myagrum sativum</name>
    <dbReference type="NCBI Taxonomy" id="90675"/>
    <lineage>
        <taxon>Eukaryota</taxon>
        <taxon>Viridiplantae</taxon>
        <taxon>Streptophyta</taxon>
        <taxon>Embryophyta</taxon>
        <taxon>Tracheophyta</taxon>
        <taxon>Spermatophyta</taxon>
        <taxon>Magnoliopsida</taxon>
        <taxon>eudicotyledons</taxon>
        <taxon>Gunneridae</taxon>
        <taxon>Pentapetalae</taxon>
        <taxon>rosids</taxon>
        <taxon>malvids</taxon>
        <taxon>Brassicales</taxon>
        <taxon>Brassicaceae</taxon>
        <taxon>Camelineae</taxon>
        <taxon>Camelina</taxon>
    </lineage>
</organism>
<dbReference type="Gene3D" id="1.20.1280.50">
    <property type="match status" value="1"/>
</dbReference>
<reference evidence="2" key="1">
    <citation type="journal article" date="2014" name="Nat. Commun.">
        <title>The emerging biofuel crop Camelina sativa retains a highly undifferentiated hexaploid genome structure.</title>
        <authorList>
            <person name="Kagale S."/>
            <person name="Koh C."/>
            <person name="Nixon J."/>
            <person name="Bollina V."/>
            <person name="Clarke W.E."/>
            <person name="Tuteja R."/>
            <person name="Spillane C."/>
            <person name="Robinson S.J."/>
            <person name="Links M.G."/>
            <person name="Clarke C."/>
            <person name="Higgins E.E."/>
            <person name="Huebert T."/>
            <person name="Sharpe A.G."/>
            <person name="Parkin I.A."/>
        </authorList>
    </citation>
    <scope>NUCLEOTIDE SEQUENCE [LARGE SCALE GENOMIC DNA]</scope>
    <source>
        <strain evidence="2">cv. DH55</strain>
    </source>
</reference>
<dbReference type="GeneID" id="104711404"/>
<evidence type="ECO:0000313" key="3">
    <source>
        <dbReference type="RefSeq" id="XP_010426407.1"/>
    </source>
</evidence>
<dbReference type="Proteomes" id="UP000694864">
    <property type="component" value="Chromosome 9"/>
</dbReference>
<dbReference type="PANTHER" id="PTHR31900:SF34">
    <property type="entry name" value="EMB|CAB62440.1-RELATED"/>
    <property type="match status" value="1"/>
</dbReference>
<dbReference type="SUPFAM" id="SSF81383">
    <property type="entry name" value="F-box domain"/>
    <property type="match status" value="1"/>
</dbReference>